<sequence>MAGMLAALTIWRVIFLRGSSMRRYPRSGSARCLPFISGFARDEDHRHCAQMRICGPADRFIGAGPAWRGRRRACPTSLMLEVLSDPSRSRFSSPARQRHDPRLRSQARRRTYPIPAHSWPPFFTGVCGTASAPLRYSSCDGCRPITPPRSPRRPQNQPDTISNTRDGGQKRPSSERAAQNDLAAARARTVSNTPRASWRTQPLTRILKRNPRQIKDFRRKRRHLRSRRLLGLTIQTAKLLFPCSGAVFFSSSDDLSSRFRSV</sequence>
<feature type="compositionally biased region" description="Low complexity" evidence="1">
    <location>
        <begin position="176"/>
        <end position="188"/>
    </location>
</feature>
<keyword evidence="4" id="KW-1185">Reference proteome</keyword>
<protein>
    <submittedName>
        <fullName evidence="3">Uncharacterized protein</fullName>
    </submittedName>
</protein>
<organism evidence="3 4">
    <name type="scientific">Acanthosepion pharaonis</name>
    <name type="common">Pharaoh cuttlefish</name>
    <name type="synonym">Sepia pharaonis</name>
    <dbReference type="NCBI Taxonomy" id="158019"/>
    <lineage>
        <taxon>Eukaryota</taxon>
        <taxon>Metazoa</taxon>
        <taxon>Spiralia</taxon>
        <taxon>Lophotrochozoa</taxon>
        <taxon>Mollusca</taxon>
        <taxon>Cephalopoda</taxon>
        <taxon>Coleoidea</taxon>
        <taxon>Decapodiformes</taxon>
        <taxon>Sepiida</taxon>
        <taxon>Sepiina</taxon>
        <taxon>Sepiidae</taxon>
        <taxon>Acanthosepion</taxon>
    </lineage>
</organism>
<keyword evidence="2" id="KW-0732">Signal</keyword>
<evidence type="ECO:0000256" key="2">
    <source>
        <dbReference type="SAM" id="SignalP"/>
    </source>
</evidence>
<feature type="region of interest" description="Disordered" evidence="1">
    <location>
        <begin position="143"/>
        <end position="205"/>
    </location>
</feature>
<feature type="signal peptide" evidence="2">
    <location>
        <begin position="1"/>
        <end position="18"/>
    </location>
</feature>
<feature type="compositionally biased region" description="Polar residues" evidence="1">
    <location>
        <begin position="155"/>
        <end position="166"/>
    </location>
</feature>
<feature type="region of interest" description="Disordered" evidence="1">
    <location>
        <begin position="85"/>
        <end position="111"/>
    </location>
</feature>
<comment type="caution">
    <text evidence="3">The sequence shown here is derived from an EMBL/GenBank/DDBJ whole genome shotgun (WGS) entry which is preliminary data.</text>
</comment>
<evidence type="ECO:0000256" key="1">
    <source>
        <dbReference type="SAM" id="MobiDB-lite"/>
    </source>
</evidence>
<proteinExistence type="predicted"/>
<evidence type="ECO:0000313" key="3">
    <source>
        <dbReference type="EMBL" id="CAE1310730.1"/>
    </source>
</evidence>
<dbReference type="Proteomes" id="UP000597762">
    <property type="component" value="Unassembled WGS sequence"/>
</dbReference>
<dbReference type="EMBL" id="CAHIKZ030004436">
    <property type="protein sequence ID" value="CAE1310730.1"/>
    <property type="molecule type" value="Genomic_DNA"/>
</dbReference>
<evidence type="ECO:0000313" key="4">
    <source>
        <dbReference type="Proteomes" id="UP000597762"/>
    </source>
</evidence>
<feature type="chain" id="PRO_5032869846" evidence="2">
    <location>
        <begin position="19"/>
        <end position="262"/>
    </location>
</feature>
<dbReference type="AlphaFoldDB" id="A0A812DXC6"/>
<feature type="compositionally biased region" description="Polar residues" evidence="1">
    <location>
        <begin position="189"/>
        <end position="203"/>
    </location>
</feature>
<gene>
    <name evidence="3" type="ORF">SPHA_62249</name>
</gene>
<reference evidence="3" key="1">
    <citation type="submission" date="2021-01" db="EMBL/GenBank/DDBJ databases">
        <authorList>
            <person name="Li R."/>
            <person name="Bekaert M."/>
        </authorList>
    </citation>
    <scope>NUCLEOTIDE SEQUENCE</scope>
    <source>
        <strain evidence="3">Farmed</strain>
    </source>
</reference>
<accession>A0A812DXC6</accession>
<name>A0A812DXC6_ACAPH</name>